<protein>
    <submittedName>
        <fullName evidence="2">AIG2 family protein</fullName>
    </submittedName>
</protein>
<dbReference type="SUPFAM" id="SSF110857">
    <property type="entry name" value="Gamma-glutamyl cyclotransferase-like"/>
    <property type="match status" value="1"/>
</dbReference>
<evidence type="ECO:0000259" key="1">
    <source>
        <dbReference type="Pfam" id="PF06094"/>
    </source>
</evidence>
<dbReference type="AlphaFoldDB" id="D0LXJ8"/>
<name>D0LXJ8_HALO1</name>
<feature type="domain" description="Gamma-glutamylcyclotransferase AIG2-like" evidence="1">
    <location>
        <begin position="8"/>
        <end position="134"/>
    </location>
</feature>
<dbReference type="EMBL" id="CP001804">
    <property type="protein sequence ID" value="ACY17753.1"/>
    <property type="molecule type" value="Genomic_DNA"/>
</dbReference>
<dbReference type="Gene3D" id="3.10.490.10">
    <property type="entry name" value="Gamma-glutamyl cyclotransferase-like"/>
    <property type="match status" value="1"/>
</dbReference>
<proteinExistence type="predicted"/>
<dbReference type="HOGENOM" id="CLU_1832386_0_0_7"/>
<dbReference type="RefSeq" id="WP_012830345.1">
    <property type="nucleotide sequence ID" value="NC_013440.1"/>
</dbReference>
<dbReference type="Pfam" id="PF06094">
    <property type="entry name" value="GGACT"/>
    <property type="match status" value="1"/>
</dbReference>
<dbReference type="InterPro" id="IPR009288">
    <property type="entry name" value="AIG2-like_dom"/>
</dbReference>
<reference evidence="2 3" key="1">
    <citation type="journal article" date="2010" name="Stand. Genomic Sci.">
        <title>Complete genome sequence of Haliangium ochraceum type strain (SMP-2).</title>
        <authorList>
            <consortium name="US DOE Joint Genome Institute (JGI-PGF)"/>
            <person name="Ivanova N."/>
            <person name="Daum C."/>
            <person name="Lang E."/>
            <person name="Abt B."/>
            <person name="Kopitz M."/>
            <person name="Saunders E."/>
            <person name="Lapidus A."/>
            <person name="Lucas S."/>
            <person name="Glavina Del Rio T."/>
            <person name="Nolan M."/>
            <person name="Tice H."/>
            <person name="Copeland A."/>
            <person name="Cheng J.F."/>
            <person name="Chen F."/>
            <person name="Bruce D."/>
            <person name="Goodwin L."/>
            <person name="Pitluck S."/>
            <person name="Mavromatis K."/>
            <person name="Pati A."/>
            <person name="Mikhailova N."/>
            <person name="Chen A."/>
            <person name="Palaniappan K."/>
            <person name="Land M."/>
            <person name="Hauser L."/>
            <person name="Chang Y.J."/>
            <person name="Jeffries C.D."/>
            <person name="Detter J.C."/>
            <person name="Brettin T."/>
            <person name="Rohde M."/>
            <person name="Goker M."/>
            <person name="Bristow J."/>
            <person name="Markowitz V."/>
            <person name="Eisen J.A."/>
            <person name="Hugenholtz P."/>
            <person name="Kyrpides N.C."/>
            <person name="Klenk H.P."/>
        </authorList>
    </citation>
    <scope>NUCLEOTIDE SEQUENCE [LARGE SCALE GENOMIC DNA]</scope>
    <source>
        <strain evidence="3">DSM 14365 / CIP 107738 / JCM 11303 / AJ 13395 / SMP-2</strain>
    </source>
</reference>
<accession>D0LXJ8</accession>
<dbReference type="CDD" id="cd06661">
    <property type="entry name" value="GGCT_like"/>
    <property type="match status" value="1"/>
</dbReference>
<keyword evidence="3" id="KW-1185">Reference proteome</keyword>
<dbReference type="KEGG" id="hoh:Hoch_5268"/>
<dbReference type="eggNOG" id="COG2105">
    <property type="taxonomic scope" value="Bacteria"/>
</dbReference>
<dbReference type="InterPro" id="IPR036568">
    <property type="entry name" value="GGCT-like_sf"/>
</dbReference>
<evidence type="ECO:0000313" key="2">
    <source>
        <dbReference type="EMBL" id="ACY17753.1"/>
    </source>
</evidence>
<gene>
    <name evidence="2" type="ordered locus">Hoch_5268</name>
</gene>
<organism evidence="2 3">
    <name type="scientific">Haliangium ochraceum (strain DSM 14365 / JCM 11303 / SMP-2)</name>
    <dbReference type="NCBI Taxonomy" id="502025"/>
    <lineage>
        <taxon>Bacteria</taxon>
        <taxon>Pseudomonadati</taxon>
        <taxon>Myxococcota</taxon>
        <taxon>Polyangia</taxon>
        <taxon>Haliangiales</taxon>
        <taxon>Kofleriaceae</taxon>
        <taxon>Haliangium</taxon>
    </lineage>
</organism>
<dbReference type="STRING" id="502025.Hoch_5268"/>
<dbReference type="InterPro" id="IPR013024">
    <property type="entry name" value="GGCT-like"/>
</dbReference>
<dbReference type="Proteomes" id="UP000001880">
    <property type="component" value="Chromosome"/>
</dbReference>
<sequence length="140" mass="15012">MTAAAIPLFVYGTLRPGHPAHEHLLAAHVIEVQPAIVCGRLLALPAGYPGLAEGDAHALDAAAHAGCARGDLLHLRELAALLPALDEYEGDEYRRVQLPALLPDGSQRQAWCYLLHDWAAARGGTAIGDGDWRRWIASRA</sequence>
<evidence type="ECO:0000313" key="3">
    <source>
        <dbReference type="Proteomes" id="UP000001880"/>
    </source>
</evidence>